<dbReference type="PANTHER" id="PTHR48090">
    <property type="entry name" value="UNDECAPRENYL-PHOSPHATE 4-DEOXY-4-FORMAMIDO-L-ARABINOSE TRANSFERASE-RELATED"/>
    <property type="match status" value="1"/>
</dbReference>
<feature type="transmembrane region" description="Helical" evidence="9">
    <location>
        <begin position="267"/>
        <end position="288"/>
    </location>
</feature>
<accession>A0A263DCC6</accession>
<keyword evidence="2" id="KW-1003">Cell membrane</keyword>
<keyword evidence="12" id="KW-1185">Reference proteome</keyword>
<keyword evidence="8 9" id="KW-0472">Membrane</keyword>
<feature type="domain" description="Glycosyltransferase 2-like" evidence="10">
    <location>
        <begin position="15"/>
        <end position="174"/>
    </location>
</feature>
<sequence length="339" mass="36743">MNNSTSVGETITDITVVVPCFNEVDNVGPSHQEIVSELGQYDLEILYVDDGSTDGTLDVIRQLAESDPRVHYISFTRNFGFEAAFSAGYRYASNSWVLHVDADQQFPAAEARKLIAEAEKGYDAVFGVRTNRQDPLARRWGTAAFHFIGRRVLRIELPEGATAFRLVRTELARRIVDLDVGTPYFLATVPRLTSRYTTIPVAHRARERGESKVGFGFLASHAVELFVGFTRRLTTAASATALITAVLAVLLGAGAATGLIGGTALSTAVFVLLATVLLVLSLLVRYLVVVGAGQPRPRQFYIRETTLARPVDAADLLLASTPDTGVPVTDARQGTEVTT</sequence>
<dbReference type="Pfam" id="PF00535">
    <property type="entry name" value="Glycos_transf_2"/>
    <property type="match status" value="1"/>
</dbReference>
<dbReference type="GO" id="GO:0099621">
    <property type="term" value="F:undecaprenyl-phosphate 4-deoxy-4-formamido-L-arabinose transferase activity"/>
    <property type="evidence" value="ECO:0007669"/>
    <property type="project" value="TreeGrafter"/>
</dbReference>
<keyword evidence="6" id="KW-0448">Lipopolysaccharide biosynthesis</keyword>
<dbReference type="InParanoid" id="A0A263DCC6"/>
<proteinExistence type="inferred from homology"/>
<gene>
    <name evidence="11" type="ORF">CFN78_02295</name>
</gene>
<evidence type="ECO:0000256" key="7">
    <source>
        <dbReference type="ARBA" id="ARBA00022989"/>
    </source>
</evidence>
<dbReference type="CDD" id="cd04187">
    <property type="entry name" value="DPM1_like_bac"/>
    <property type="match status" value="1"/>
</dbReference>
<evidence type="ECO:0000256" key="4">
    <source>
        <dbReference type="ARBA" id="ARBA00022679"/>
    </source>
</evidence>
<evidence type="ECO:0000256" key="9">
    <source>
        <dbReference type="SAM" id="Phobius"/>
    </source>
</evidence>
<keyword evidence="3" id="KW-0328">Glycosyltransferase</keyword>
<dbReference type="EMBL" id="NKYE01000001">
    <property type="protein sequence ID" value="OZM75035.1"/>
    <property type="molecule type" value="Genomic_DNA"/>
</dbReference>
<reference evidence="11 12" key="1">
    <citation type="submission" date="2017-07" db="EMBL/GenBank/DDBJ databases">
        <title>Amycolatopsis antarcticus sp. nov., isolated from the surface of an Antarcticus brown macroalga.</title>
        <authorList>
            <person name="Wang J."/>
            <person name="Leiva S."/>
            <person name="Huang J."/>
            <person name="Huang Y."/>
        </authorList>
    </citation>
    <scope>NUCLEOTIDE SEQUENCE [LARGE SCALE GENOMIC DNA]</scope>
    <source>
        <strain evidence="11 12">AU-G6</strain>
    </source>
</reference>
<dbReference type="InterPro" id="IPR001173">
    <property type="entry name" value="Glyco_trans_2-like"/>
</dbReference>
<keyword evidence="4 11" id="KW-0808">Transferase</keyword>
<evidence type="ECO:0000256" key="8">
    <source>
        <dbReference type="ARBA" id="ARBA00023136"/>
    </source>
</evidence>
<evidence type="ECO:0000313" key="11">
    <source>
        <dbReference type="EMBL" id="OZM75035.1"/>
    </source>
</evidence>
<dbReference type="OrthoDB" id="9811884at2"/>
<name>A0A263DCC6_9PSEU</name>
<protein>
    <submittedName>
        <fullName evidence="11">Glycosyltransferase</fullName>
    </submittedName>
</protein>
<dbReference type="Gene3D" id="3.90.550.10">
    <property type="entry name" value="Spore Coat Polysaccharide Biosynthesis Protein SpsA, Chain A"/>
    <property type="match status" value="1"/>
</dbReference>
<dbReference type="SUPFAM" id="SSF53448">
    <property type="entry name" value="Nucleotide-diphospho-sugar transferases"/>
    <property type="match status" value="1"/>
</dbReference>
<dbReference type="GO" id="GO:0009103">
    <property type="term" value="P:lipopolysaccharide biosynthetic process"/>
    <property type="evidence" value="ECO:0007669"/>
    <property type="project" value="UniProtKB-KW"/>
</dbReference>
<dbReference type="Proteomes" id="UP000242444">
    <property type="component" value="Unassembled WGS sequence"/>
</dbReference>
<comment type="caution">
    <text evidence="11">The sequence shown here is derived from an EMBL/GenBank/DDBJ whole genome shotgun (WGS) entry which is preliminary data.</text>
</comment>
<evidence type="ECO:0000313" key="12">
    <source>
        <dbReference type="Proteomes" id="UP000242444"/>
    </source>
</evidence>
<evidence type="ECO:0000256" key="5">
    <source>
        <dbReference type="ARBA" id="ARBA00022692"/>
    </source>
</evidence>
<evidence type="ECO:0000259" key="10">
    <source>
        <dbReference type="Pfam" id="PF00535"/>
    </source>
</evidence>
<keyword evidence="7 9" id="KW-1133">Transmembrane helix</keyword>
<dbReference type="GO" id="GO:0005886">
    <property type="term" value="C:plasma membrane"/>
    <property type="evidence" value="ECO:0007669"/>
    <property type="project" value="TreeGrafter"/>
</dbReference>
<feature type="transmembrane region" description="Helical" evidence="9">
    <location>
        <begin position="239"/>
        <end position="261"/>
    </location>
</feature>
<dbReference type="PANTHER" id="PTHR48090:SF3">
    <property type="entry name" value="UNDECAPRENYL-PHOSPHATE 4-DEOXY-4-FORMAMIDO-L-ARABINOSE TRANSFERASE"/>
    <property type="match status" value="1"/>
</dbReference>
<evidence type="ECO:0000256" key="2">
    <source>
        <dbReference type="ARBA" id="ARBA00022475"/>
    </source>
</evidence>
<dbReference type="AlphaFoldDB" id="A0A263DCC6"/>
<organism evidence="11 12">
    <name type="scientific">Amycolatopsis antarctica</name>
    <dbReference type="NCBI Taxonomy" id="1854586"/>
    <lineage>
        <taxon>Bacteria</taxon>
        <taxon>Bacillati</taxon>
        <taxon>Actinomycetota</taxon>
        <taxon>Actinomycetes</taxon>
        <taxon>Pseudonocardiales</taxon>
        <taxon>Pseudonocardiaceae</taxon>
        <taxon>Amycolatopsis</taxon>
    </lineage>
</organism>
<evidence type="ECO:0000256" key="6">
    <source>
        <dbReference type="ARBA" id="ARBA00022985"/>
    </source>
</evidence>
<evidence type="ECO:0000256" key="3">
    <source>
        <dbReference type="ARBA" id="ARBA00022676"/>
    </source>
</evidence>
<dbReference type="InterPro" id="IPR050256">
    <property type="entry name" value="Glycosyltransferase_2"/>
</dbReference>
<keyword evidence="5 9" id="KW-0812">Transmembrane</keyword>
<dbReference type="InterPro" id="IPR029044">
    <property type="entry name" value="Nucleotide-diphossugar_trans"/>
</dbReference>
<comment type="similarity">
    <text evidence="1">Belongs to the glycosyltransferase 2 family.</text>
</comment>
<dbReference type="RefSeq" id="WP_094860815.1">
    <property type="nucleotide sequence ID" value="NZ_NKYE01000001.1"/>
</dbReference>
<evidence type="ECO:0000256" key="1">
    <source>
        <dbReference type="ARBA" id="ARBA00006739"/>
    </source>
</evidence>